<comment type="caution">
    <text evidence="8">The sequence shown here is derived from an EMBL/GenBank/DDBJ whole genome shotgun (WGS) entry which is preliminary data.</text>
</comment>
<proteinExistence type="inferred from homology"/>
<evidence type="ECO:0000256" key="2">
    <source>
        <dbReference type="ARBA" id="ARBA00023015"/>
    </source>
</evidence>
<dbReference type="InterPro" id="IPR000847">
    <property type="entry name" value="LysR_HTH_N"/>
</dbReference>
<dbReference type="SUPFAM" id="SSF46785">
    <property type="entry name" value="Winged helix' DNA-binding domain"/>
    <property type="match status" value="1"/>
</dbReference>
<dbReference type="InterPro" id="IPR036390">
    <property type="entry name" value="WH_DNA-bd_sf"/>
</dbReference>
<evidence type="ECO:0000256" key="5">
    <source>
        <dbReference type="ARBA" id="ARBA00039279"/>
    </source>
</evidence>
<dbReference type="Pfam" id="PF03466">
    <property type="entry name" value="LysR_substrate"/>
    <property type="match status" value="1"/>
</dbReference>
<name>A0ABW3IYX5_9RHOB</name>
<keyword evidence="4" id="KW-0804">Transcription</keyword>
<evidence type="ECO:0000256" key="4">
    <source>
        <dbReference type="ARBA" id="ARBA00023163"/>
    </source>
</evidence>
<dbReference type="PROSITE" id="PS50931">
    <property type="entry name" value="HTH_LYSR"/>
    <property type="match status" value="1"/>
</dbReference>
<dbReference type="PANTHER" id="PTHR30126">
    <property type="entry name" value="HTH-TYPE TRANSCRIPTIONAL REGULATOR"/>
    <property type="match status" value="1"/>
</dbReference>
<gene>
    <name evidence="8" type="ORF">ACFQ2S_23675</name>
</gene>
<dbReference type="Gene3D" id="3.40.190.10">
    <property type="entry name" value="Periplasmic binding protein-like II"/>
    <property type="match status" value="2"/>
</dbReference>
<dbReference type="Gene3D" id="1.10.10.10">
    <property type="entry name" value="Winged helix-like DNA-binding domain superfamily/Winged helix DNA-binding domain"/>
    <property type="match status" value="1"/>
</dbReference>
<dbReference type="EMBL" id="JBHTJT010000060">
    <property type="protein sequence ID" value="MFD0982638.1"/>
    <property type="molecule type" value="Genomic_DNA"/>
</dbReference>
<comment type="similarity">
    <text evidence="1">Belongs to the LysR transcriptional regulatory family.</text>
</comment>
<dbReference type="RefSeq" id="WP_386078891.1">
    <property type="nucleotide sequence ID" value="NZ_JBHTJT010000060.1"/>
</dbReference>
<dbReference type="Pfam" id="PF00126">
    <property type="entry name" value="HTH_1"/>
    <property type="match status" value="1"/>
</dbReference>
<feature type="domain" description="HTH lysR-type" evidence="7">
    <location>
        <begin position="7"/>
        <end position="65"/>
    </location>
</feature>
<protein>
    <recommendedName>
        <fullName evidence="5">HTH-type transcriptional regulator CbbR</fullName>
    </recommendedName>
    <alternativeName>
        <fullName evidence="6">RuBisCO operon transcriptional regulator</fullName>
    </alternativeName>
</protein>
<sequence>MKRLNSLTFKQLRALRAVTDLRSISRAADDLGLTPPAVHSQLKALEENFDCAMLHRSGPSSFAPTPEGAALLKAFDRAEVSLEQAVHSIDALRSGKAGMVVLGVVSTAKYFAPELVARLREVLPEVEVILKVGNRGEIISGLEDRAYDLALMGRPPRTPPVSATAIGPNPHLLVASANHPLANRGTITAEQILEQPFIAREPGSGTRILSSRFLHGLDAGDPVEVIEMSSNETIKQSVLAGLGIAILSQHTIAEELHGGRLVALKAEGLPIVRQWFLLYPSAEPPTGASRLVHDQIVSLVRPIFERNLAN</sequence>
<evidence type="ECO:0000256" key="6">
    <source>
        <dbReference type="ARBA" id="ARBA00043141"/>
    </source>
</evidence>
<dbReference type="InterPro" id="IPR036388">
    <property type="entry name" value="WH-like_DNA-bd_sf"/>
</dbReference>
<dbReference type="Proteomes" id="UP001597108">
    <property type="component" value="Unassembled WGS sequence"/>
</dbReference>
<keyword evidence="3" id="KW-0238">DNA-binding</keyword>
<reference evidence="9" key="1">
    <citation type="journal article" date="2019" name="Int. J. Syst. Evol. Microbiol.">
        <title>The Global Catalogue of Microorganisms (GCM) 10K type strain sequencing project: providing services to taxonomists for standard genome sequencing and annotation.</title>
        <authorList>
            <consortium name="The Broad Institute Genomics Platform"/>
            <consortium name="The Broad Institute Genome Sequencing Center for Infectious Disease"/>
            <person name="Wu L."/>
            <person name="Ma J."/>
        </authorList>
    </citation>
    <scope>NUCLEOTIDE SEQUENCE [LARGE SCALE GENOMIC DNA]</scope>
    <source>
        <strain evidence="9">CCUG 60524</strain>
    </source>
</reference>
<dbReference type="PANTHER" id="PTHR30126:SF5">
    <property type="entry name" value="HTH-TYPE TRANSCRIPTIONAL ACTIVATOR CMPR"/>
    <property type="match status" value="1"/>
</dbReference>
<dbReference type="SUPFAM" id="SSF53850">
    <property type="entry name" value="Periplasmic binding protein-like II"/>
    <property type="match status" value="1"/>
</dbReference>
<dbReference type="InterPro" id="IPR005119">
    <property type="entry name" value="LysR_subst-bd"/>
</dbReference>
<evidence type="ECO:0000259" key="7">
    <source>
        <dbReference type="PROSITE" id="PS50931"/>
    </source>
</evidence>
<organism evidence="8 9">
    <name type="scientific">Tropicimonas aquimaris</name>
    <dbReference type="NCBI Taxonomy" id="914152"/>
    <lineage>
        <taxon>Bacteria</taxon>
        <taxon>Pseudomonadati</taxon>
        <taxon>Pseudomonadota</taxon>
        <taxon>Alphaproteobacteria</taxon>
        <taxon>Rhodobacterales</taxon>
        <taxon>Roseobacteraceae</taxon>
        <taxon>Tropicimonas</taxon>
    </lineage>
</organism>
<evidence type="ECO:0000313" key="8">
    <source>
        <dbReference type="EMBL" id="MFD0982638.1"/>
    </source>
</evidence>
<evidence type="ECO:0000256" key="1">
    <source>
        <dbReference type="ARBA" id="ARBA00009437"/>
    </source>
</evidence>
<keyword evidence="9" id="KW-1185">Reference proteome</keyword>
<keyword evidence="2" id="KW-0805">Transcription regulation</keyword>
<accession>A0ABW3IYX5</accession>
<evidence type="ECO:0000256" key="3">
    <source>
        <dbReference type="ARBA" id="ARBA00023125"/>
    </source>
</evidence>
<evidence type="ECO:0000313" key="9">
    <source>
        <dbReference type="Proteomes" id="UP001597108"/>
    </source>
</evidence>